<accession>A0AAN9M5A3</accession>
<organism evidence="1 2">
    <name type="scientific">Canavalia gladiata</name>
    <name type="common">Sword bean</name>
    <name type="synonym">Dolichos gladiatus</name>
    <dbReference type="NCBI Taxonomy" id="3824"/>
    <lineage>
        <taxon>Eukaryota</taxon>
        <taxon>Viridiplantae</taxon>
        <taxon>Streptophyta</taxon>
        <taxon>Embryophyta</taxon>
        <taxon>Tracheophyta</taxon>
        <taxon>Spermatophyta</taxon>
        <taxon>Magnoliopsida</taxon>
        <taxon>eudicotyledons</taxon>
        <taxon>Gunneridae</taxon>
        <taxon>Pentapetalae</taxon>
        <taxon>rosids</taxon>
        <taxon>fabids</taxon>
        <taxon>Fabales</taxon>
        <taxon>Fabaceae</taxon>
        <taxon>Papilionoideae</taxon>
        <taxon>50 kb inversion clade</taxon>
        <taxon>NPAAA clade</taxon>
        <taxon>indigoferoid/millettioid clade</taxon>
        <taxon>Phaseoleae</taxon>
        <taxon>Canavalia</taxon>
    </lineage>
</organism>
<keyword evidence="2" id="KW-1185">Reference proteome</keyword>
<reference evidence="1 2" key="1">
    <citation type="submission" date="2024-01" db="EMBL/GenBank/DDBJ databases">
        <title>The genomes of 5 underutilized Papilionoideae crops provide insights into root nodulation and disease resistanc.</title>
        <authorList>
            <person name="Jiang F."/>
        </authorList>
    </citation>
    <scope>NUCLEOTIDE SEQUENCE [LARGE SCALE GENOMIC DNA]</scope>
    <source>
        <strain evidence="1">LVBAO_FW01</strain>
        <tissue evidence="1">Leaves</tissue>
    </source>
</reference>
<sequence length="104" mass="11619">MNILSLSKSDRTSMTVETVNENHERWHLCPYTISNTLQSNIYPMMAVINLMVRRPQLGAGVGALAVRGLCGTTIIEFKSHDCNTNVHRLKVHNNPKSDKDLTLG</sequence>
<dbReference type="AlphaFoldDB" id="A0AAN9M5A3"/>
<comment type="caution">
    <text evidence="1">The sequence shown here is derived from an EMBL/GenBank/DDBJ whole genome shotgun (WGS) entry which is preliminary data.</text>
</comment>
<evidence type="ECO:0000313" key="2">
    <source>
        <dbReference type="Proteomes" id="UP001367508"/>
    </source>
</evidence>
<protein>
    <submittedName>
        <fullName evidence="1">Uncharacterized protein</fullName>
    </submittedName>
</protein>
<gene>
    <name evidence="1" type="ORF">VNO77_16121</name>
</gene>
<name>A0AAN9M5A3_CANGL</name>
<dbReference type="Proteomes" id="UP001367508">
    <property type="component" value="Unassembled WGS sequence"/>
</dbReference>
<proteinExistence type="predicted"/>
<dbReference type="EMBL" id="JAYMYQ010000003">
    <property type="protein sequence ID" value="KAK7345517.1"/>
    <property type="molecule type" value="Genomic_DNA"/>
</dbReference>
<evidence type="ECO:0000313" key="1">
    <source>
        <dbReference type="EMBL" id="KAK7345517.1"/>
    </source>
</evidence>